<proteinExistence type="predicted"/>
<evidence type="ECO:0000313" key="2">
    <source>
        <dbReference type="Proteomes" id="UP001497535"/>
    </source>
</evidence>
<organism evidence="1 2">
    <name type="scientific">Meloidogyne enterolobii</name>
    <name type="common">Root-knot nematode worm</name>
    <name type="synonym">Meloidogyne mayaguensis</name>
    <dbReference type="NCBI Taxonomy" id="390850"/>
    <lineage>
        <taxon>Eukaryota</taxon>
        <taxon>Metazoa</taxon>
        <taxon>Ecdysozoa</taxon>
        <taxon>Nematoda</taxon>
        <taxon>Chromadorea</taxon>
        <taxon>Rhabditida</taxon>
        <taxon>Tylenchina</taxon>
        <taxon>Tylenchomorpha</taxon>
        <taxon>Tylenchoidea</taxon>
        <taxon>Meloidogynidae</taxon>
        <taxon>Meloidogyninae</taxon>
        <taxon>Meloidogyne</taxon>
    </lineage>
</organism>
<dbReference type="Proteomes" id="UP001497535">
    <property type="component" value="Unassembled WGS sequence"/>
</dbReference>
<sequence>MEGSVSRSLTPNTKDFAEIDPGLLLPQFFNTLRKEKGLGVRTQELPAFLPKKQIKRIRTSVSIFCESFFLYSSNVFISKLFISSNFFKNFFPSFFRHKPLPEYERRNLITLLCEFVHNTDFDTTLNSISSLNIVKEFLHSKTAFEKENFEGHILRFLLMFYPHSGFTITQCFRYSGENRMGGKLVATKFWKQGSIIENLIGVIGELSKQEEAKILQRGVNDFSVMFSVRKKRAQLWLGPAAYINHDCNANCKFIPGPQEHTAIIKVLRDIQTGDEITCYYGANFFGDGNLRCECSTCEREGTGLFSFRQNANIEEEEEEKHPNSEEKNEEEKNKYKLRDTDYRTFRAKATAEKGNNNNNEPLISSYFTHRGISALTNFSAVPTIEERREAQKYLIEMLNRRSLRTSSLTPTKWANTPPLSIQKSCNTSSESFSKLTRNGNLPVWRRPQIQREQAVHNRFNLLKRTFTDAGKNQKSLITTRLTRGKRLQITEAKHLQREEEPSFKSNEIQLDLHLDDILIQINEVKRKVEEEKVREEILKDEDKNCEEEEKEVEGNILEKEENKICDEKNKRKIVWFEEEAEEDEELINTGGEDEEEQIIILEEKERKVIDTLEEEEKSGDEEEEDEEKRVEDEEKDIVEEEEEEKVVEEEDMEEKNEDDEEKDVIEEGEEKIVVEQENNVIEENILKELLTLLEDEEGNEEQYILYDLEEEEEEERDDSKEEEDGEIEKCIQQDGDKEEDEEKNFIEDEREEVEMSEEEEMTQEEEEEESSFSKEDDISSTFSFNKKSSSLNASFGEIELGIEIALIEPLENQICCFNSVKQETNIVVNSKEKEVYKRVITAEDFVRRSGRRRGIEPEFGKIIFLISPYGEVPLYK</sequence>
<comment type="caution">
    <text evidence="1">The sequence shown here is derived from an EMBL/GenBank/DDBJ whole genome shotgun (WGS) entry which is preliminary data.</text>
</comment>
<evidence type="ECO:0000313" key="1">
    <source>
        <dbReference type="EMBL" id="CAK5078049.1"/>
    </source>
</evidence>
<dbReference type="EMBL" id="CAVMJV010000035">
    <property type="protein sequence ID" value="CAK5078049.1"/>
    <property type="molecule type" value="Genomic_DNA"/>
</dbReference>
<name>A0ACB0ZG66_MELEN</name>
<gene>
    <name evidence="1" type="ORF">MENTE1834_LOCUS25084</name>
</gene>
<accession>A0ACB0ZG66</accession>
<reference evidence="1" key="1">
    <citation type="submission" date="2023-11" db="EMBL/GenBank/DDBJ databases">
        <authorList>
            <person name="Poullet M."/>
        </authorList>
    </citation>
    <scope>NUCLEOTIDE SEQUENCE</scope>
    <source>
        <strain evidence="1">E1834</strain>
    </source>
</reference>
<protein>
    <submittedName>
        <fullName evidence="1">Uncharacterized protein</fullName>
    </submittedName>
</protein>
<keyword evidence="2" id="KW-1185">Reference proteome</keyword>